<dbReference type="PROSITE" id="PS50863">
    <property type="entry name" value="B3"/>
    <property type="match status" value="1"/>
</dbReference>
<comment type="caution">
    <text evidence="12">The sequence shown here is derived from an EMBL/GenBank/DDBJ whole genome shotgun (WGS) entry which is preliminary data.</text>
</comment>
<keyword evidence="13" id="KW-1185">Reference proteome</keyword>
<feature type="region of interest" description="Disordered" evidence="9">
    <location>
        <begin position="250"/>
        <end position="317"/>
    </location>
</feature>
<dbReference type="PANTHER" id="PTHR46245">
    <property type="entry name" value="B3 DOMAIN-CONTAINING PROTEIN OS07G0563300"/>
    <property type="match status" value="1"/>
</dbReference>
<evidence type="ECO:0000259" key="10">
    <source>
        <dbReference type="PROSITE" id="PS50863"/>
    </source>
</evidence>
<dbReference type="SUPFAM" id="SSF101936">
    <property type="entry name" value="DNA-binding pseudobarrel domain"/>
    <property type="match status" value="1"/>
</dbReference>
<reference evidence="12 13" key="1">
    <citation type="journal article" date="2020" name="BMC Genomics">
        <title>Intraspecific diversification of the crop wild relative Brassica cretica Lam. using demographic model selection.</title>
        <authorList>
            <person name="Kioukis A."/>
            <person name="Michalopoulou V.A."/>
            <person name="Briers L."/>
            <person name="Pirintsos S."/>
            <person name="Studholme D.J."/>
            <person name="Pavlidis P."/>
            <person name="Sarris P.F."/>
        </authorList>
    </citation>
    <scope>NUCLEOTIDE SEQUENCE [LARGE SCALE GENOMIC DNA]</scope>
    <source>
        <strain evidence="13">cv. PFS-1207/04</strain>
    </source>
</reference>
<keyword evidence="8" id="KW-0539">Nucleus</keyword>
<dbReference type="InterPro" id="IPR015300">
    <property type="entry name" value="DNA-bd_pseudobarrel_sf"/>
</dbReference>
<evidence type="ECO:0000256" key="7">
    <source>
        <dbReference type="ARBA" id="ARBA00023163"/>
    </source>
</evidence>
<dbReference type="CDD" id="cd10017">
    <property type="entry name" value="B3_DNA"/>
    <property type="match status" value="1"/>
</dbReference>
<dbReference type="Proteomes" id="UP000266723">
    <property type="component" value="Unassembled WGS sequence"/>
</dbReference>
<proteinExistence type="predicted"/>
<dbReference type="Gene3D" id="2.40.330.10">
    <property type="entry name" value="DNA-binding pseudobarrel domain"/>
    <property type="match status" value="1"/>
</dbReference>
<evidence type="ECO:0000256" key="6">
    <source>
        <dbReference type="ARBA" id="ARBA00023125"/>
    </source>
</evidence>
<feature type="domain" description="CW-type" evidence="11">
    <location>
        <begin position="382"/>
        <end position="421"/>
    </location>
</feature>
<name>A0ABQ7DRB7_BRACR</name>
<evidence type="ECO:0000313" key="12">
    <source>
        <dbReference type="EMBL" id="KAF3579898.1"/>
    </source>
</evidence>
<evidence type="ECO:0000256" key="8">
    <source>
        <dbReference type="ARBA" id="ARBA00023242"/>
    </source>
</evidence>
<dbReference type="InterPro" id="IPR011124">
    <property type="entry name" value="Znf_CW"/>
</dbReference>
<evidence type="ECO:0000259" key="11">
    <source>
        <dbReference type="PROSITE" id="PS51050"/>
    </source>
</evidence>
<organism evidence="12 13">
    <name type="scientific">Brassica cretica</name>
    <name type="common">Mustard</name>
    <dbReference type="NCBI Taxonomy" id="69181"/>
    <lineage>
        <taxon>Eukaryota</taxon>
        <taxon>Viridiplantae</taxon>
        <taxon>Streptophyta</taxon>
        <taxon>Embryophyta</taxon>
        <taxon>Tracheophyta</taxon>
        <taxon>Spermatophyta</taxon>
        <taxon>Magnoliopsida</taxon>
        <taxon>eudicotyledons</taxon>
        <taxon>Gunneridae</taxon>
        <taxon>Pentapetalae</taxon>
        <taxon>rosids</taxon>
        <taxon>malvids</taxon>
        <taxon>Brassicales</taxon>
        <taxon>Brassicaceae</taxon>
        <taxon>Brassiceae</taxon>
        <taxon>Brassica</taxon>
    </lineage>
</organism>
<dbReference type="InterPro" id="IPR003340">
    <property type="entry name" value="B3_DNA-bd"/>
</dbReference>
<comment type="subcellular location">
    <subcellularLocation>
        <location evidence="1">Nucleus</location>
    </subcellularLocation>
</comment>
<dbReference type="Pfam" id="PF02362">
    <property type="entry name" value="B3"/>
    <property type="match status" value="1"/>
</dbReference>
<accession>A0ABQ7DRB7</accession>
<feature type="domain" description="TF-B3" evidence="10">
    <location>
        <begin position="135"/>
        <end position="236"/>
    </location>
</feature>
<evidence type="ECO:0000256" key="2">
    <source>
        <dbReference type="ARBA" id="ARBA00022723"/>
    </source>
</evidence>
<keyword evidence="2" id="KW-0479">Metal-binding</keyword>
<dbReference type="EMBL" id="QGKV02000649">
    <property type="protein sequence ID" value="KAF3579898.1"/>
    <property type="molecule type" value="Genomic_DNA"/>
</dbReference>
<keyword evidence="4" id="KW-0862">Zinc</keyword>
<sequence>MKPDNNVTTTVYTHDSSSSSPAQPSLNMALATLPYSPSFATPVVDGNKLMAAGGGASSQSHLFQCSASSILQKPSKTVLGTPPPGTSKSAQARIGRPPVEGRGKGHLLPRYWPKYTDKELQQISGNLNLNIVPLFEKTLSASDAGRIGRLVLPKACAEAYFPPISQSEGIPLKVQDVRGKEWTFQFRFWPNNNSRMYVLEGVTPCIQSMRLQAGDTVTFSRVDPGGKLIMGARKATYTVDMQGCGFANGASNGDTSSSGVTENLTSINAPSCPSQILEGLPEHLGSPHGGNGLKKSEINGGDDPSRGKEKKRTRTLGAKNKRLLLHSEESMELRLTWEEAQELLRPSANAKPTVVVIEEHEFEEFDEPPVFGKKTILTSRPSGEQERWGSCDDCSKWRRLPLDALLPAKWTCSENVWDSSR</sequence>
<feature type="compositionally biased region" description="Basic residues" evidence="9">
    <location>
        <begin position="308"/>
        <end position="317"/>
    </location>
</feature>
<dbReference type="PROSITE" id="PS51050">
    <property type="entry name" value="ZF_CW"/>
    <property type="match status" value="1"/>
</dbReference>
<evidence type="ECO:0008006" key="14">
    <source>
        <dbReference type="Google" id="ProtNLM"/>
    </source>
</evidence>
<evidence type="ECO:0000256" key="3">
    <source>
        <dbReference type="ARBA" id="ARBA00022771"/>
    </source>
</evidence>
<dbReference type="Gene3D" id="3.30.40.100">
    <property type="match status" value="1"/>
</dbReference>
<keyword evidence="7" id="KW-0804">Transcription</keyword>
<keyword evidence="3" id="KW-0863">Zinc-finger</keyword>
<feature type="region of interest" description="Disordered" evidence="9">
    <location>
        <begin position="74"/>
        <end position="100"/>
    </location>
</feature>
<feature type="region of interest" description="Disordered" evidence="9">
    <location>
        <begin position="1"/>
        <end position="25"/>
    </location>
</feature>
<feature type="compositionally biased region" description="Polar residues" evidence="9">
    <location>
        <begin position="250"/>
        <end position="274"/>
    </location>
</feature>
<gene>
    <name evidence="12" type="ORF">DY000_02030096</name>
</gene>
<evidence type="ECO:0000256" key="4">
    <source>
        <dbReference type="ARBA" id="ARBA00022833"/>
    </source>
</evidence>
<evidence type="ECO:0000256" key="9">
    <source>
        <dbReference type="SAM" id="MobiDB-lite"/>
    </source>
</evidence>
<keyword evidence="5" id="KW-0805">Transcription regulation</keyword>
<evidence type="ECO:0000256" key="1">
    <source>
        <dbReference type="ARBA" id="ARBA00004123"/>
    </source>
</evidence>
<evidence type="ECO:0000313" key="13">
    <source>
        <dbReference type="Proteomes" id="UP000266723"/>
    </source>
</evidence>
<dbReference type="SMART" id="SM01019">
    <property type="entry name" value="B3"/>
    <property type="match status" value="1"/>
</dbReference>
<evidence type="ECO:0000256" key="5">
    <source>
        <dbReference type="ARBA" id="ARBA00023015"/>
    </source>
</evidence>
<dbReference type="PANTHER" id="PTHR46245:SF3">
    <property type="entry name" value="B3 DOMAIN-CONTAINING TRANSCRIPTION REPRESSOR VAL1"/>
    <property type="match status" value="1"/>
</dbReference>
<protein>
    <recommendedName>
        <fullName evidence="14">TF-B3 domain-containing protein</fullName>
    </recommendedName>
</protein>
<keyword evidence="6" id="KW-0238">DNA-binding</keyword>